<comment type="caution">
    <text evidence="1">The sequence shown here is derived from an EMBL/GenBank/DDBJ whole genome shotgun (WGS) entry which is preliminary data.</text>
</comment>
<dbReference type="OrthoDB" id="881848at2"/>
<name>A0A326RM16_9BACT</name>
<proteinExistence type="predicted"/>
<gene>
    <name evidence="1" type="ORF">CLV31_11695</name>
</gene>
<evidence type="ECO:0000313" key="2">
    <source>
        <dbReference type="Proteomes" id="UP000248917"/>
    </source>
</evidence>
<dbReference type="AlphaFoldDB" id="A0A326RM16"/>
<evidence type="ECO:0000313" key="1">
    <source>
        <dbReference type="EMBL" id="PZV78666.1"/>
    </source>
</evidence>
<keyword evidence="2" id="KW-1185">Reference proteome</keyword>
<protein>
    <submittedName>
        <fullName evidence="1">Uncharacterized protein</fullName>
    </submittedName>
</protein>
<dbReference type="RefSeq" id="WP_111394498.1">
    <property type="nucleotide sequence ID" value="NZ_QKTX01000016.1"/>
</dbReference>
<organism evidence="1 2">
    <name type="scientific">Algoriphagus aquaeductus</name>
    <dbReference type="NCBI Taxonomy" id="475299"/>
    <lineage>
        <taxon>Bacteria</taxon>
        <taxon>Pseudomonadati</taxon>
        <taxon>Bacteroidota</taxon>
        <taxon>Cytophagia</taxon>
        <taxon>Cytophagales</taxon>
        <taxon>Cyclobacteriaceae</taxon>
        <taxon>Algoriphagus</taxon>
    </lineage>
</organism>
<accession>A0A326RM16</accession>
<dbReference type="EMBL" id="QKTX01000016">
    <property type="protein sequence ID" value="PZV78666.1"/>
    <property type="molecule type" value="Genomic_DNA"/>
</dbReference>
<dbReference type="Proteomes" id="UP000248917">
    <property type="component" value="Unassembled WGS sequence"/>
</dbReference>
<sequence>MIAYTRSTIFKNYFSLEIEDCPIDVLLHAAALGANQVTVINFRLPRDPNSLSIQINSGDRMVHPTLRSLVANLELEKADFFSLESNLGCSGLLCIVS</sequence>
<reference evidence="1 2" key="1">
    <citation type="submission" date="2018-06" db="EMBL/GenBank/DDBJ databases">
        <title>Genomic Encyclopedia of Archaeal and Bacterial Type Strains, Phase II (KMG-II): from individual species to whole genera.</title>
        <authorList>
            <person name="Goeker M."/>
        </authorList>
    </citation>
    <scope>NUCLEOTIDE SEQUENCE [LARGE SCALE GENOMIC DNA]</scope>
    <source>
        <strain evidence="1 2">T4</strain>
    </source>
</reference>